<evidence type="ECO:0000256" key="10">
    <source>
        <dbReference type="ARBA" id="ARBA00023102"/>
    </source>
</evidence>
<evidence type="ECO:0000256" key="11">
    <source>
        <dbReference type="ARBA" id="ARBA00049158"/>
    </source>
</evidence>
<accession>A0A895YI08</accession>
<comment type="similarity">
    <text evidence="3">Belongs to the inositol monophosphatase superfamily.</text>
</comment>
<evidence type="ECO:0000313" key="15">
    <source>
        <dbReference type="EMBL" id="QSB15692.1"/>
    </source>
</evidence>
<feature type="binding site" evidence="14">
    <location>
        <position position="95"/>
    </location>
    <ligand>
        <name>Mg(2+)</name>
        <dbReference type="ChEBI" id="CHEBI:18420"/>
        <label>1</label>
        <note>catalytic</note>
    </ligand>
</feature>
<evidence type="ECO:0000256" key="7">
    <source>
        <dbReference type="ARBA" id="ARBA00022723"/>
    </source>
</evidence>
<dbReference type="InterPro" id="IPR051090">
    <property type="entry name" value="Inositol_monoP_superfamily"/>
</dbReference>
<feature type="binding site" evidence="14">
    <location>
        <position position="225"/>
    </location>
    <ligand>
        <name>Mg(2+)</name>
        <dbReference type="ChEBI" id="CHEBI:18420"/>
        <label>1</label>
        <note>catalytic</note>
    </ligand>
</feature>
<evidence type="ECO:0000256" key="13">
    <source>
        <dbReference type="NCBIfam" id="TIGR02067"/>
    </source>
</evidence>
<evidence type="ECO:0000256" key="14">
    <source>
        <dbReference type="PIRSR" id="PIRSR600760-2"/>
    </source>
</evidence>
<name>A0A895YI08_9ACTN</name>
<evidence type="ECO:0000256" key="8">
    <source>
        <dbReference type="ARBA" id="ARBA00022801"/>
    </source>
</evidence>
<keyword evidence="16" id="KW-1185">Reference proteome</keyword>
<dbReference type="AlphaFoldDB" id="A0A895YI08"/>
<dbReference type="PROSITE" id="PS00629">
    <property type="entry name" value="IMP_1"/>
    <property type="match status" value="1"/>
</dbReference>
<dbReference type="Gene3D" id="3.30.540.10">
    <property type="entry name" value="Fructose-1,6-Bisphosphatase, subunit A, domain 1"/>
    <property type="match status" value="1"/>
</dbReference>
<evidence type="ECO:0000256" key="2">
    <source>
        <dbReference type="ARBA" id="ARBA00004970"/>
    </source>
</evidence>
<dbReference type="EMBL" id="CP070499">
    <property type="protein sequence ID" value="QSB15692.1"/>
    <property type="molecule type" value="Genomic_DNA"/>
</dbReference>
<dbReference type="Proteomes" id="UP000662857">
    <property type="component" value="Chromosome"/>
</dbReference>
<evidence type="ECO:0000256" key="4">
    <source>
        <dbReference type="ARBA" id="ARBA00013085"/>
    </source>
</evidence>
<feature type="binding site" evidence="14">
    <location>
        <position position="98"/>
    </location>
    <ligand>
        <name>Mg(2+)</name>
        <dbReference type="ChEBI" id="CHEBI:18420"/>
        <label>1</label>
        <note>catalytic</note>
    </ligand>
</feature>
<sequence>MTSRHGETSRYSDDLSLAHVLADAADSISTARFRALDLHVESKPDLTPVSDADTAVERALRATLARTRPRDGVLGEEFGVTEAAAGPGSRQWVIDPIDGTKNFVRGVPIWATLIALMEGDEPVVGLVSAPALGRRWWAAKGHGAYAGRHTAAASPISVSGVKRIADASFCYSDLIGWEQNGRLAAVLDIMRSSWRNRAYGDFYGHMLVAEGAVDAMVEPELSLWDVAALVPIVTEAGGTFTDLDGNAGPAGGSAVVSNGRLHSDLLERLNSSGLVAL</sequence>
<dbReference type="Gene3D" id="3.40.190.80">
    <property type="match status" value="1"/>
</dbReference>
<dbReference type="GO" id="GO:0004401">
    <property type="term" value="F:histidinol-phosphatase activity"/>
    <property type="evidence" value="ECO:0007669"/>
    <property type="project" value="UniProtKB-UniRule"/>
</dbReference>
<evidence type="ECO:0000256" key="12">
    <source>
        <dbReference type="ARBA" id="ARBA00053547"/>
    </source>
</evidence>
<dbReference type="RefSeq" id="WP_239677874.1">
    <property type="nucleotide sequence ID" value="NZ_CP070499.1"/>
</dbReference>
<dbReference type="NCBIfam" id="TIGR02067">
    <property type="entry name" value="his_9_HisN"/>
    <property type="match status" value="1"/>
</dbReference>
<evidence type="ECO:0000256" key="1">
    <source>
        <dbReference type="ARBA" id="ARBA00001946"/>
    </source>
</evidence>
<comment type="cofactor">
    <cofactor evidence="1 14">
        <name>Mg(2+)</name>
        <dbReference type="ChEBI" id="CHEBI:18420"/>
    </cofactor>
</comment>
<dbReference type="FunFam" id="3.30.540.10:FF:000003">
    <property type="entry name" value="Inositol-1-monophosphatase"/>
    <property type="match status" value="1"/>
</dbReference>
<proteinExistence type="inferred from homology"/>
<dbReference type="InterPro" id="IPR011809">
    <property type="entry name" value="His_9_proposed"/>
</dbReference>
<evidence type="ECO:0000313" key="16">
    <source>
        <dbReference type="Proteomes" id="UP000662857"/>
    </source>
</evidence>
<keyword evidence="8 15" id="KW-0378">Hydrolase</keyword>
<evidence type="ECO:0000256" key="3">
    <source>
        <dbReference type="ARBA" id="ARBA00009759"/>
    </source>
</evidence>
<dbReference type="PANTHER" id="PTHR43200:SF6">
    <property type="entry name" value="3'(2'),5'-BISPHOSPHATE NUCLEOTIDASE"/>
    <property type="match status" value="1"/>
</dbReference>
<gene>
    <name evidence="15" type="primary">hisN</name>
    <name evidence="15" type="ORF">JQS43_04940</name>
</gene>
<comment type="pathway">
    <text evidence="2">Amino-acid biosynthesis; L-histidine biosynthesis; L-histidine from 5-phospho-alpha-D-ribose 1-diphosphate: step 8/9.</text>
</comment>
<dbReference type="PRINTS" id="PR00377">
    <property type="entry name" value="IMPHPHTASES"/>
</dbReference>
<keyword evidence="7 14" id="KW-0479">Metal-binding</keyword>
<dbReference type="KEGG" id="nhy:JQS43_04940"/>
<dbReference type="PANTHER" id="PTHR43200">
    <property type="entry name" value="PHOSPHATASE"/>
    <property type="match status" value="1"/>
</dbReference>
<dbReference type="GO" id="GO:0046872">
    <property type="term" value="F:metal ion binding"/>
    <property type="evidence" value="ECO:0007669"/>
    <property type="project" value="UniProtKB-KW"/>
</dbReference>
<dbReference type="EC" id="3.1.3.15" evidence="4 13"/>
<dbReference type="UniPathway" id="UPA00031">
    <property type="reaction ID" value="UER00013"/>
</dbReference>
<comment type="catalytic activity">
    <reaction evidence="11">
        <text>L-histidinol phosphate + H2O = L-histidinol + phosphate</text>
        <dbReference type="Rhea" id="RHEA:14465"/>
        <dbReference type="ChEBI" id="CHEBI:15377"/>
        <dbReference type="ChEBI" id="CHEBI:43474"/>
        <dbReference type="ChEBI" id="CHEBI:57699"/>
        <dbReference type="ChEBI" id="CHEBI:57980"/>
        <dbReference type="EC" id="3.1.3.15"/>
    </reaction>
</comment>
<feature type="binding site" evidence="14">
    <location>
        <position position="76"/>
    </location>
    <ligand>
        <name>Mg(2+)</name>
        <dbReference type="ChEBI" id="CHEBI:18420"/>
        <label>1</label>
        <note>catalytic</note>
    </ligand>
</feature>
<dbReference type="Pfam" id="PF00459">
    <property type="entry name" value="Inositol_P"/>
    <property type="match status" value="1"/>
</dbReference>
<keyword evidence="9 14" id="KW-0460">Magnesium</keyword>
<feature type="binding site" evidence="14">
    <location>
        <position position="97"/>
    </location>
    <ligand>
        <name>Mg(2+)</name>
        <dbReference type="ChEBI" id="CHEBI:18420"/>
        <label>1</label>
        <note>catalytic</note>
    </ligand>
</feature>
<dbReference type="InterPro" id="IPR000760">
    <property type="entry name" value="Inositol_monophosphatase-like"/>
</dbReference>
<evidence type="ECO:0000256" key="9">
    <source>
        <dbReference type="ARBA" id="ARBA00022842"/>
    </source>
</evidence>
<evidence type="ECO:0000256" key="6">
    <source>
        <dbReference type="ARBA" id="ARBA00022605"/>
    </source>
</evidence>
<protein>
    <recommendedName>
        <fullName evidence="5 13">Histidinol-phosphatase</fullName>
        <ecNumber evidence="4 13">3.1.3.15</ecNumber>
    </recommendedName>
</protein>
<dbReference type="InterPro" id="IPR020583">
    <property type="entry name" value="Inositol_monoP_metal-BS"/>
</dbReference>
<dbReference type="GO" id="GO:0000105">
    <property type="term" value="P:L-histidine biosynthetic process"/>
    <property type="evidence" value="ECO:0007669"/>
    <property type="project" value="UniProtKB-UniRule"/>
</dbReference>
<reference evidence="15" key="1">
    <citation type="submission" date="2021-02" db="EMBL/GenBank/DDBJ databases">
        <title>Natrosporangium hydrolyticum gen. nov., sp. nov, a haloalkaliphilic actinobacterium from a soda solonchak soil.</title>
        <authorList>
            <person name="Sorokin D.Y."/>
            <person name="Khijniak T.V."/>
            <person name="Zakharycheva A.P."/>
            <person name="Boueva O.V."/>
            <person name="Ariskina E.V."/>
            <person name="Hahnke R.L."/>
            <person name="Bunk B."/>
            <person name="Sproer C."/>
            <person name="Schumann P."/>
            <person name="Evtushenko L.I."/>
            <person name="Kublanov I.V."/>
        </authorList>
    </citation>
    <scope>NUCLEOTIDE SEQUENCE</scope>
    <source>
        <strain evidence="15">DSM 106523</strain>
    </source>
</reference>
<keyword evidence="10" id="KW-0368">Histidine biosynthesis</keyword>
<keyword evidence="6" id="KW-0028">Amino-acid biosynthesis</keyword>
<evidence type="ECO:0000256" key="5">
    <source>
        <dbReference type="ARBA" id="ARBA00021697"/>
    </source>
</evidence>
<organism evidence="15 16">
    <name type="scientific">Natronosporangium hydrolyticum</name>
    <dbReference type="NCBI Taxonomy" id="2811111"/>
    <lineage>
        <taxon>Bacteria</taxon>
        <taxon>Bacillati</taxon>
        <taxon>Actinomycetota</taxon>
        <taxon>Actinomycetes</taxon>
        <taxon>Micromonosporales</taxon>
        <taxon>Micromonosporaceae</taxon>
        <taxon>Natronosporangium</taxon>
    </lineage>
</organism>
<comment type="function">
    <text evidence="12">Catalyzes the dephosphorylation of histidinol-phosphate to histidinol, the direct precursor of histidine.</text>
</comment>
<dbReference type="SUPFAM" id="SSF56655">
    <property type="entry name" value="Carbohydrate phosphatase"/>
    <property type="match status" value="1"/>
</dbReference>